<name>A0A3P6FTI0_BRAOL</name>
<proteinExistence type="predicted"/>
<organism evidence="1">
    <name type="scientific">Brassica oleracea</name>
    <name type="common">Wild cabbage</name>
    <dbReference type="NCBI Taxonomy" id="3712"/>
    <lineage>
        <taxon>Eukaryota</taxon>
        <taxon>Viridiplantae</taxon>
        <taxon>Streptophyta</taxon>
        <taxon>Embryophyta</taxon>
        <taxon>Tracheophyta</taxon>
        <taxon>Spermatophyta</taxon>
        <taxon>Magnoliopsida</taxon>
        <taxon>eudicotyledons</taxon>
        <taxon>Gunneridae</taxon>
        <taxon>Pentapetalae</taxon>
        <taxon>rosids</taxon>
        <taxon>malvids</taxon>
        <taxon>Brassicales</taxon>
        <taxon>Brassicaceae</taxon>
        <taxon>Brassiceae</taxon>
        <taxon>Brassica</taxon>
    </lineage>
</organism>
<accession>A0A3P6FTI0</accession>
<reference evidence="1" key="1">
    <citation type="submission" date="2018-11" db="EMBL/GenBank/DDBJ databases">
        <authorList>
            <consortium name="Genoscope - CEA"/>
            <person name="William W."/>
        </authorList>
    </citation>
    <scope>NUCLEOTIDE SEQUENCE</scope>
</reference>
<gene>
    <name evidence="1" type="ORF">BOLC1T02680H</name>
</gene>
<sequence>MLLLFLQARRWRIYIKGLRLRAGPFGSGLSGKLAMSRNVEI</sequence>
<dbReference type="EMBL" id="LR031878">
    <property type="protein sequence ID" value="VDD50291.1"/>
    <property type="molecule type" value="Genomic_DNA"/>
</dbReference>
<dbReference type="AlphaFoldDB" id="A0A3P6FTI0"/>
<evidence type="ECO:0000313" key="1">
    <source>
        <dbReference type="EMBL" id="VDD50291.1"/>
    </source>
</evidence>
<protein>
    <submittedName>
        <fullName evidence="1">Uncharacterized protein</fullName>
    </submittedName>
</protein>